<dbReference type="InterPro" id="IPR027417">
    <property type="entry name" value="P-loop_NTPase"/>
</dbReference>
<sequence>ERREVKVRDGEAIQLANSKIDEIRGAFPEWLREQSSDFKDRLTDLYNRTFNCYVRPKYDGTHQEFPDLDLKGLGIDKLYDSQKDAIWMDKLLGGGIIDHEVGGGKTLIMCCGAYEKKRLGLANKPMIIGLKANIHEIARTFCTAYPMAKVLYPGKEDFTPRKRERIFREIRNNDWDVVILSHEQFGMIPQS</sequence>
<dbReference type="SUPFAM" id="SSF52540">
    <property type="entry name" value="P-loop containing nucleoside triphosphate hydrolases"/>
    <property type="match status" value="1"/>
</dbReference>
<name>E5X4L1_9BACE</name>
<dbReference type="PANTHER" id="PTHR41313:SF1">
    <property type="entry name" value="DNA METHYLASE ADENINE-SPECIFIC DOMAIN-CONTAINING PROTEIN"/>
    <property type="match status" value="1"/>
</dbReference>
<protein>
    <recommendedName>
        <fullName evidence="3">DNA methylase</fullName>
    </recommendedName>
</protein>
<dbReference type="InterPro" id="IPR052933">
    <property type="entry name" value="DNA_Protect_Modify"/>
</dbReference>
<organism evidence="1 2">
    <name type="scientific">Bacteroides eggerthii 1_2_48FAA</name>
    <dbReference type="NCBI Taxonomy" id="665953"/>
    <lineage>
        <taxon>Bacteria</taxon>
        <taxon>Pseudomonadati</taxon>
        <taxon>Bacteroidota</taxon>
        <taxon>Bacteroidia</taxon>
        <taxon>Bacteroidales</taxon>
        <taxon>Bacteroidaceae</taxon>
        <taxon>Bacteroides</taxon>
    </lineage>
</organism>
<evidence type="ECO:0000313" key="2">
    <source>
        <dbReference type="Proteomes" id="UP000003246"/>
    </source>
</evidence>
<reference evidence="1 2" key="1">
    <citation type="submission" date="2010-10" db="EMBL/GenBank/DDBJ databases">
        <title>The Genome Sequence of Bacteroides eggerthii strain 1_2_48FAA.</title>
        <authorList>
            <consortium name="The Broad Institute Genome Sequencing Platform"/>
            <person name="Ward D."/>
            <person name="Earl A."/>
            <person name="Feldgarden M."/>
            <person name="Young S.K."/>
            <person name="Gargeya S."/>
            <person name="Zeng Q."/>
            <person name="Alvarado L."/>
            <person name="Berlin A."/>
            <person name="Bochicchio J."/>
            <person name="Chapman S.B."/>
            <person name="Chen Z."/>
            <person name="Freedman E."/>
            <person name="Gellesch M."/>
            <person name="Goldberg J."/>
            <person name="Griggs A."/>
            <person name="Gujja S."/>
            <person name="Heilman E."/>
            <person name="Heiman D."/>
            <person name="Howarth C."/>
            <person name="Mehta T."/>
            <person name="Neiman D."/>
            <person name="Pearson M."/>
            <person name="Roberts A."/>
            <person name="Saif S."/>
            <person name="Shea T."/>
            <person name="Shenoy N."/>
            <person name="Sisk P."/>
            <person name="Stolte C."/>
            <person name="Sykes S."/>
            <person name="White J."/>
            <person name="Yandava C."/>
            <person name="Allen-Vercoe E."/>
            <person name="Ambrose C."/>
            <person name="Strauss J."/>
            <person name="Daigneault M."/>
            <person name="Haas B."/>
            <person name="Nusbaum C."/>
            <person name="Birren B."/>
        </authorList>
    </citation>
    <scope>NUCLEOTIDE SEQUENCE [LARGE SCALE GENOMIC DNA]</scope>
    <source>
        <strain evidence="1 2">1_2_48FAA</strain>
    </source>
</reference>
<dbReference type="PANTHER" id="PTHR41313">
    <property type="entry name" value="ADENINE-SPECIFIC METHYLTRANSFERASE"/>
    <property type="match status" value="1"/>
</dbReference>
<dbReference type="AlphaFoldDB" id="E5X4L1"/>
<proteinExistence type="predicted"/>
<comment type="caution">
    <text evidence="1">The sequence shown here is derived from an EMBL/GenBank/DDBJ whole genome shotgun (WGS) entry which is preliminary data.</text>
</comment>
<gene>
    <name evidence="1" type="ORF">HMPREF1016_03869</name>
</gene>
<feature type="non-terminal residue" evidence="1">
    <location>
        <position position="1"/>
    </location>
</feature>
<dbReference type="Proteomes" id="UP000003246">
    <property type="component" value="Unassembled WGS sequence"/>
</dbReference>
<dbReference type="EMBL" id="ACWG01000085">
    <property type="protein sequence ID" value="EFV27907.1"/>
    <property type="molecule type" value="Genomic_DNA"/>
</dbReference>
<accession>E5X4L1</accession>
<feature type="non-terminal residue" evidence="1">
    <location>
        <position position="191"/>
    </location>
</feature>
<evidence type="ECO:0000313" key="1">
    <source>
        <dbReference type="EMBL" id="EFV27907.1"/>
    </source>
</evidence>
<evidence type="ECO:0008006" key="3">
    <source>
        <dbReference type="Google" id="ProtNLM"/>
    </source>
</evidence>